<evidence type="ECO:0000313" key="2">
    <source>
        <dbReference type="Proteomes" id="UP000215914"/>
    </source>
</evidence>
<dbReference type="Gramene" id="mRNA:HanXRQr2_Chr07g0308391">
    <property type="protein sequence ID" value="CDS:HanXRQr2_Chr07g0308391.1"/>
    <property type="gene ID" value="HanXRQr2_Chr07g0308391"/>
</dbReference>
<name>A0A9K3NHB2_HELAN</name>
<reference evidence="1" key="2">
    <citation type="submission" date="2020-06" db="EMBL/GenBank/DDBJ databases">
        <title>Helianthus annuus Genome sequencing and assembly Release 2.</title>
        <authorList>
            <person name="Gouzy J."/>
            <person name="Langlade N."/>
            <person name="Munos S."/>
        </authorList>
    </citation>
    <scope>NUCLEOTIDE SEQUENCE</scope>
    <source>
        <tissue evidence="1">Leaves</tissue>
    </source>
</reference>
<sequence length="52" mass="5827">MSCEGLTMVVRFAPPTFMAWNCGDHQFTNLLFNFLVLKVGCDMEVWNGGGLK</sequence>
<accession>A0A9K3NHB2</accession>
<keyword evidence="2" id="KW-1185">Reference proteome</keyword>
<comment type="caution">
    <text evidence="1">The sequence shown here is derived from an EMBL/GenBank/DDBJ whole genome shotgun (WGS) entry which is preliminary data.</text>
</comment>
<organism evidence="1 2">
    <name type="scientific">Helianthus annuus</name>
    <name type="common">Common sunflower</name>
    <dbReference type="NCBI Taxonomy" id="4232"/>
    <lineage>
        <taxon>Eukaryota</taxon>
        <taxon>Viridiplantae</taxon>
        <taxon>Streptophyta</taxon>
        <taxon>Embryophyta</taxon>
        <taxon>Tracheophyta</taxon>
        <taxon>Spermatophyta</taxon>
        <taxon>Magnoliopsida</taxon>
        <taxon>eudicotyledons</taxon>
        <taxon>Gunneridae</taxon>
        <taxon>Pentapetalae</taxon>
        <taxon>asterids</taxon>
        <taxon>campanulids</taxon>
        <taxon>Asterales</taxon>
        <taxon>Asteraceae</taxon>
        <taxon>Asteroideae</taxon>
        <taxon>Heliantheae alliance</taxon>
        <taxon>Heliantheae</taxon>
        <taxon>Helianthus</taxon>
    </lineage>
</organism>
<proteinExistence type="predicted"/>
<dbReference type="Proteomes" id="UP000215914">
    <property type="component" value="Unassembled WGS sequence"/>
</dbReference>
<gene>
    <name evidence="1" type="ORF">HanXRQr2_Chr07g0308391</name>
</gene>
<reference evidence="1" key="1">
    <citation type="journal article" date="2017" name="Nature">
        <title>The sunflower genome provides insights into oil metabolism, flowering and Asterid evolution.</title>
        <authorList>
            <person name="Badouin H."/>
            <person name="Gouzy J."/>
            <person name="Grassa C.J."/>
            <person name="Murat F."/>
            <person name="Staton S.E."/>
            <person name="Cottret L."/>
            <person name="Lelandais-Briere C."/>
            <person name="Owens G.L."/>
            <person name="Carrere S."/>
            <person name="Mayjonade B."/>
            <person name="Legrand L."/>
            <person name="Gill N."/>
            <person name="Kane N.C."/>
            <person name="Bowers J.E."/>
            <person name="Hubner S."/>
            <person name="Bellec A."/>
            <person name="Berard A."/>
            <person name="Berges H."/>
            <person name="Blanchet N."/>
            <person name="Boniface M.C."/>
            <person name="Brunel D."/>
            <person name="Catrice O."/>
            <person name="Chaidir N."/>
            <person name="Claudel C."/>
            <person name="Donnadieu C."/>
            <person name="Faraut T."/>
            <person name="Fievet G."/>
            <person name="Helmstetter N."/>
            <person name="King M."/>
            <person name="Knapp S.J."/>
            <person name="Lai Z."/>
            <person name="Le Paslier M.C."/>
            <person name="Lippi Y."/>
            <person name="Lorenzon L."/>
            <person name="Mandel J.R."/>
            <person name="Marage G."/>
            <person name="Marchand G."/>
            <person name="Marquand E."/>
            <person name="Bret-Mestries E."/>
            <person name="Morien E."/>
            <person name="Nambeesan S."/>
            <person name="Nguyen T."/>
            <person name="Pegot-Espagnet P."/>
            <person name="Pouilly N."/>
            <person name="Raftis F."/>
            <person name="Sallet E."/>
            <person name="Schiex T."/>
            <person name="Thomas J."/>
            <person name="Vandecasteele C."/>
            <person name="Vares D."/>
            <person name="Vear F."/>
            <person name="Vautrin S."/>
            <person name="Crespi M."/>
            <person name="Mangin B."/>
            <person name="Burke J.M."/>
            <person name="Salse J."/>
            <person name="Munos S."/>
            <person name="Vincourt P."/>
            <person name="Rieseberg L.H."/>
            <person name="Langlade N.B."/>
        </authorList>
    </citation>
    <scope>NUCLEOTIDE SEQUENCE</scope>
    <source>
        <tissue evidence="1">Leaves</tissue>
    </source>
</reference>
<evidence type="ECO:0000313" key="1">
    <source>
        <dbReference type="EMBL" id="KAF5799775.1"/>
    </source>
</evidence>
<protein>
    <submittedName>
        <fullName evidence="1">Uncharacterized protein</fullName>
    </submittedName>
</protein>
<dbReference type="AlphaFoldDB" id="A0A9K3NHB2"/>
<dbReference type="EMBL" id="MNCJ02000322">
    <property type="protein sequence ID" value="KAF5799775.1"/>
    <property type="molecule type" value="Genomic_DNA"/>
</dbReference>